<evidence type="ECO:0000256" key="6">
    <source>
        <dbReference type="ARBA" id="ARBA00022741"/>
    </source>
</evidence>
<keyword evidence="8 9" id="KW-0238">DNA-binding</keyword>
<evidence type="ECO:0000256" key="2">
    <source>
        <dbReference type="ARBA" id="ARBA00008016"/>
    </source>
</evidence>
<keyword evidence="5 9" id="KW-0235">DNA replication</keyword>
<dbReference type="EMBL" id="PHFL01000045">
    <property type="protein sequence ID" value="RFM24237.1"/>
    <property type="molecule type" value="Genomic_DNA"/>
</dbReference>
<keyword evidence="9 10" id="KW-0227">DNA damage</keyword>
<protein>
    <recommendedName>
        <fullName evidence="3 9">DNA replication and repair protein RecF</fullName>
    </recommendedName>
</protein>
<comment type="similarity">
    <text evidence="2 9 10">Belongs to the RecF family.</text>
</comment>
<evidence type="ECO:0000256" key="7">
    <source>
        <dbReference type="ARBA" id="ARBA00022840"/>
    </source>
</evidence>
<dbReference type="InterPro" id="IPR027417">
    <property type="entry name" value="P-loop_NTPase"/>
</dbReference>
<dbReference type="GO" id="GO:0000731">
    <property type="term" value="P:DNA synthesis involved in DNA repair"/>
    <property type="evidence" value="ECO:0007669"/>
    <property type="project" value="TreeGrafter"/>
</dbReference>
<proteinExistence type="inferred from homology"/>
<dbReference type="InterPro" id="IPR018078">
    <property type="entry name" value="DNA-binding_RecF_CS"/>
</dbReference>
<keyword evidence="9 10" id="KW-0742">SOS response</keyword>
<sequence length="373" mass="42601">MKILSLHLEHFRRHTTLSLPLDAGINILYGRNGVGKTNILEAAYFACLTKSFIGASDSECLQFGATHFEIKAEMQSDLGVRSSVRVYFSNEEGKHIFINRSELEQFSKIVGEYPCIALSPYDLALVQGAPQERRRFLDNTISQTNRAYLENLLTYKRALTQRNKLLSEIKQYAHPKAEQLATLEVWTEQFVQLATSIIYQRMKFVKEFSSYLKAAYRKFASFSEEPSLCYDTEIDEVVENPTKDEIAAGLHLKLKHLQGEEFKRGQTLLGPHRDDLEFLIDGKSLKHYASQGQHKTFVICLKLAQHAYVGEQLNEVPIFLLDDVFSELDRERANDLIEILKPLGQSLITTTERKAFTGVSQIDVGYITYKSQQ</sequence>
<dbReference type="PANTHER" id="PTHR32182">
    <property type="entry name" value="DNA REPLICATION AND REPAIR PROTEIN RECF"/>
    <property type="match status" value="1"/>
</dbReference>
<dbReference type="GO" id="GO:0006260">
    <property type="term" value="P:DNA replication"/>
    <property type="evidence" value="ECO:0007669"/>
    <property type="project" value="UniProtKB-UniRule"/>
</dbReference>
<feature type="binding site" evidence="9">
    <location>
        <begin position="30"/>
        <end position="37"/>
    </location>
    <ligand>
        <name>ATP</name>
        <dbReference type="ChEBI" id="CHEBI:30616"/>
    </ligand>
</feature>
<reference evidence="12 13" key="1">
    <citation type="journal article" date="2011" name="ISME J.">
        <title>Community ecology of hot spring cyanobacterial mats: predominant populations and their functional potential.</title>
        <authorList>
            <person name="Klatt C.G."/>
            <person name="Wood J.M."/>
            <person name="Rusch D.B."/>
            <person name="Bateson M.M."/>
            <person name="Hamamura N."/>
            <person name="Heidelberg J.F."/>
            <person name="Grossman A.R."/>
            <person name="Bhaya D."/>
            <person name="Cohan F.M."/>
            <person name="Kuhl M."/>
            <person name="Bryant D.A."/>
            <person name="Ward D.M."/>
        </authorList>
    </citation>
    <scope>NUCLEOTIDE SEQUENCE [LARGE SCALE GENOMIC DNA]</scope>
    <source>
        <strain evidence="12">OS</strain>
    </source>
</reference>
<evidence type="ECO:0000259" key="11">
    <source>
        <dbReference type="Pfam" id="PF02463"/>
    </source>
</evidence>
<dbReference type="GO" id="GO:0005524">
    <property type="term" value="F:ATP binding"/>
    <property type="evidence" value="ECO:0007669"/>
    <property type="project" value="UniProtKB-UniRule"/>
</dbReference>
<dbReference type="PROSITE" id="PS00617">
    <property type="entry name" value="RECF_1"/>
    <property type="match status" value="1"/>
</dbReference>
<evidence type="ECO:0000256" key="4">
    <source>
        <dbReference type="ARBA" id="ARBA00022490"/>
    </source>
</evidence>
<dbReference type="NCBIfam" id="TIGR00611">
    <property type="entry name" value="recf"/>
    <property type="match status" value="1"/>
</dbReference>
<dbReference type="PANTHER" id="PTHR32182:SF0">
    <property type="entry name" value="DNA REPLICATION AND REPAIR PROTEIN RECF"/>
    <property type="match status" value="1"/>
</dbReference>
<dbReference type="GO" id="GO:0003697">
    <property type="term" value="F:single-stranded DNA binding"/>
    <property type="evidence" value="ECO:0007669"/>
    <property type="project" value="UniProtKB-UniRule"/>
</dbReference>
<keyword evidence="4 9" id="KW-0963">Cytoplasm</keyword>
<dbReference type="SUPFAM" id="SSF52540">
    <property type="entry name" value="P-loop containing nucleoside triphosphate hydrolases"/>
    <property type="match status" value="1"/>
</dbReference>
<comment type="subcellular location">
    <subcellularLocation>
        <location evidence="1 9 10">Cytoplasm</location>
    </subcellularLocation>
</comment>
<dbReference type="GO" id="GO:0009432">
    <property type="term" value="P:SOS response"/>
    <property type="evidence" value="ECO:0007669"/>
    <property type="project" value="UniProtKB-UniRule"/>
</dbReference>
<dbReference type="Proteomes" id="UP000266389">
    <property type="component" value="Unassembled WGS sequence"/>
</dbReference>
<accession>A0A395M0F5</accession>
<evidence type="ECO:0000313" key="12">
    <source>
        <dbReference type="EMBL" id="RFM24237.1"/>
    </source>
</evidence>
<dbReference type="Gene3D" id="1.20.1050.90">
    <property type="entry name" value="RecF/RecN/SMC, N-terminal domain"/>
    <property type="match status" value="1"/>
</dbReference>
<dbReference type="HAMAP" id="MF_00365">
    <property type="entry name" value="RecF"/>
    <property type="match status" value="1"/>
</dbReference>
<organism evidence="12 13">
    <name type="scientific">Candidatus Thermochlorobacter aerophilus</name>
    <dbReference type="NCBI Taxonomy" id="1868324"/>
    <lineage>
        <taxon>Bacteria</taxon>
        <taxon>Pseudomonadati</taxon>
        <taxon>Chlorobiota</taxon>
        <taxon>Chlorobiia</taxon>
        <taxon>Chlorobiales</taxon>
        <taxon>Candidatus Thermochlorobacteriaceae</taxon>
        <taxon>Candidatus Thermochlorobacter</taxon>
    </lineage>
</organism>
<evidence type="ECO:0000256" key="1">
    <source>
        <dbReference type="ARBA" id="ARBA00004496"/>
    </source>
</evidence>
<name>A0A395M0F5_9BACT</name>
<dbReference type="Gene3D" id="3.40.50.300">
    <property type="entry name" value="P-loop containing nucleotide triphosphate hydrolases"/>
    <property type="match status" value="1"/>
</dbReference>
<dbReference type="GO" id="GO:0006302">
    <property type="term" value="P:double-strand break repair"/>
    <property type="evidence" value="ECO:0007669"/>
    <property type="project" value="TreeGrafter"/>
</dbReference>
<keyword evidence="9 10" id="KW-0234">DNA repair</keyword>
<dbReference type="Pfam" id="PF02463">
    <property type="entry name" value="SMC_N"/>
    <property type="match status" value="1"/>
</dbReference>
<dbReference type="InterPro" id="IPR001238">
    <property type="entry name" value="DNA-binding_RecF"/>
</dbReference>
<evidence type="ECO:0000256" key="8">
    <source>
        <dbReference type="ARBA" id="ARBA00023125"/>
    </source>
</evidence>
<dbReference type="AlphaFoldDB" id="A0A395M0F5"/>
<dbReference type="GO" id="GO:0005737">
    <property type="term" value="C:cytoplasm"/>
    <property type="evidence" value="ECO:0007669"/>
    <property type="project" value="UniProtKB-SubCell"/>
</dbReference>
<evidence type="ECO:0000313" key="13">
    <source>
        <dbReference type="Proteomes" id="UP000266389"/>
    </source>
</evidence>
<feature type="domain" description="RecF/RecN/SMC N-terminal" evidence="11">
    <location>
        <begin position="4"/>
        <end position="361"/>
    </location>
</feature>
<evidence type="ECO:0000256" key="10">
    <source>
        <dbReference type="RuleBase" id="RU000578"/>
    </source>
</evidence>
<keyword evidence="7 9" id="KW-0067">ATP-binding</keyword>
<evidence type="ECO:0000256" key="5">
    <source>
        <dbReference type="ARBA" id="ARBA00022705"/>
    </source>
</evidence>
<gene>
    <name evidence="9 12" type="primary">recF</name>
    <name evidence="12" type="ORF">D0433_07160</name>
</gene>
<dbReference type="PROSITE" id="PS00618">
    <property type="entry name" value="RECF_2"/>
    <property type="match status" value="1"/>
</dbReference>
<keyword evidence="6 9" id="KW-0547">Nucleotide-binding</keyword>
<dbReference type="InterPro" id="IPR003395">
    <property type="entry name" value="RecF/RecN/SMC_N"/>
</dbReference>
<comment type="function">
    <text evidence="9 10">The RecF protein is involved in DNA metabolism; it is required for DNA replication and normal SOS inducibility. RecF binds preferentially to single-stranded, linear DNA. It also seems to bind ATP.</text>
</comment>
<evidence type="ECO:0000256" key="9">
    <source>
        <dbReference type="HAMAP-Rule" id="MF_00365"/>
    </source>
</evidence>
<evidence type="ECO:0000256" key="3">
    <source>
        <dbReference type="ARBA" id="ARBA00020170"/>
    </source>
</evidence>
<comment type="caution">
    <text evidence="12">The sequence shown here is derived from an EMBL/GenBank/DDBJ whole genome shotgun (WGS) entry which is preliminary data.</text>
</comment>
<dbReference type="InterPro" id="IPR042174">
    <property type="entry name" value="RecF_2"/>
</dbReference>